<sequence>MGALPSGPVKDDEHFDLRVSECASFDTKPLVITQDSGPVCCLLTPKLGEWIPEAEFRVGRVHFKIESHDQGWDIGEEFMTKYMGSWTWFEAVIIRDFVLPTHCNTDSNDGLLSADDISDRLKEAVKRRRKGELLSETEEILSVRTPVGDLSTVKNKSKTTKDVWPIQRNIRASKEPTLYEVYWSKVDLGFHDELDDLEFMDMTGSGRGTGFVQCLRPTDRIGVIGRAMYPGWINNVRKVEIEVWYMV</sequence>
<keyword evidence="2" id="KW-1185">Reference proteome</keyword>
<dbReference type="AlphaFoldDB" id="A0A8H4VJT0"/>
<gene>
    <name evidence="1" type="ORF">D9613_004053</name>
</gene>
<protein>
    <submittedName>
        <fullName evidence="1">Uncharacterized protein</fullName>
    </submittedName>
</protein>
<comment type="caution">
    <text evidence="1">The sequence shown here is derived from an EMBL/GenBank/DDBJ whole genome shotgun (WGS) entry which is preliminary data.</text>
</comment>
<name>A0A8H4VJT0_9AGAR</name>
<evidence type="ECO:0000313" key="2">
    <source>
        <dbReference type="Proteomes" id="UP000521872"/>
    </source>
</evidence>
<organism evidence="1 2">
    <name type="scientific">Agrocybe pediades</name>
    <dbReference type="NCBI Taxonomy" id="84607"/>
    <lineage>
        <taxon>Eukaryota</taxon>
        <taxon>Fungi</taxon>
        <taxon>Dikarya</taxon>
        <taxon>Basidiomycota</taxon>
        <taxon>Agaricomycotina</taxon>
        <taxon>Agaricomycetes</taxon>
        <taxon>Agaricomycetidae</taxon>
        <taxon>Agaricales</taxon>
        <taxon>Agaricineae</taxon>
        <taxon>Strophariaceae</taxon>
        <taxon>Agrocybe</taxon>
    </lineage>
</organism>
<evidence type="ECO:0000313" key="1">
    <source>
        <dbReference type="EMBL" id="KAF4612252.1"/>
    </source>
</evidence>
<proteinExistence type="predicted"/>
<dbReference type="Proteomes" id="UP000521872">
    <property type="component" value="Unassembled WGS sequence"/>
</dbReference>
<accession>A0A8H4VJT0</accession>
<dbReference type="EMBL" id="JAACJL010000057">
    <property type="protein sequence ID" value="KAF4612252.1"/>
    <property type="molecule type" value="Genomic_DNA"/>
</dbReference>
<reference evidence="1 2" key="1">
    <citation type="submission" date="2019-12" db="EMBL/GenBank/DDBJ databases">
        <authorList>
            <person name="Floudas D."/>
            <person name="Bentzer J."/>
            <person name="Ahren D."/>
            <person name="Johansson T."/>
            <person name="Persson P."/>
            <person name="Tunlid A."/>
        </authorList>
    </citation>
    <scope>NUCLEOTIDE SEQUENCE [LARGE SCALE GENOMIC DNA]</scope>
    <source>
        <strain evidence="1 2">CBS 102.39</strain>
    </source>
</reference>